<dbReference type="RefSeq" id="WP_086030608.1">
    <property type="nucleotide sequence ID" value="NZ_LAPZ01000005.1"/>
</dbReference>
<dbReference type="PANTHER" id="PTHR43190">
    <property type="entry name" value="N-ACETYL-D-GLUCOSAMINE KINASE"/>
    <property type="match status" value="1"/>
</dbReference>
<protein>
    <submittedName>
        <fullName evidence="1">N-acetylglucosamine kinase</fullName>
    </submittedName>
</protein>
<sequence>MILIADGGSTKADWIAINNNKEEVFRVRTLGLNPAVVPQKELRNRVINMFQLINIKEEVSEIHFYGAGCGTPKPVEILKETLSEIFFNAKIFITEDMLAAVYASSGQNPALVCILGTGSNSCYYNGDEMEMLVDSLGYTIMDEASGNYFGKKLLRDYFYKKMPKTIRKKFEQSYNLNSDHIKQHLYREDNPNMFLATFAKFMFEFKEEKYVKKLIKKGFTEFFKYRILPYKKDSSTPIYFIGSIAFYFRDILETIAKKYDLEITDVIQRPINNLLDYHKKHIN</sequence>
<organism evidence="1 2">
    <name type="scientific">Tenacibaculum holothuriorum</name>
    <dbReference type="NCBI Taxonomy" id="1635173"/>
    <lineage>
        <taxon>Bacteria</taxon>
        <taxon>Pseudomonadati</taxon>
        <taxon>Bacteroidota</taxon>
        <taxon>Flavobacteriia</taxon>
        <taxon>Flavobacteriales</taxon>
        <taxon>Flavobacteriaceae</taxon>
        <taxon>Tenacibaculum</taxon>
    </lineage>
</organism>
<dbReference type="AlphaFoldDB" id="A0A1Y2PCD4"/>
<accession>A0A1Y2PCD4</accession>
<evidence type="ECO:0000313" key="2">
    <source>
        <dbReference type="Proteomes" id="UP000194221"/>
    </source>
</evidence>
<evidence type="ECO:0000313" key="1">
    <source>
        <dbReference type="EMBL" id="OSY88132.1"/>
    </source>
</evidence>
<name>A0A1Y2PCD4_9FLAO</name>
<dbReference type="STRING" id="1635173.WH52_08935"/>
<keyword evidence="1" id="KW-0418">Kinase</keyword>
<gene>
    <name evidence="1" type="ORF">WH52_08935</name>
</gene>
<comment type="caution">
    <text evidence="1">The sequence shown here is derived from an EMBL/GenBank/DDBJ whole genome shotgun (WGS) entry which is preliminary data.</text>
</comment>
<dbReference type="SUPFAM" id="SSF53067">
    <property type="entry name" value="Actin-like ATPase domain"/>
    <property type="match status" value="2"/>
</dbReference>
<keyword evidence="2" id="KW-1185">Reference proteome</keyword>
<dbReference type="Proteomes" id="UP000194221">
    <property type="component" value="Unassembled WGS sequence"/>
</dbReference>
<dbReference type="Gene3D" id="3.30.420.40">
    <property type="match status" value="2"/>
</dbReference>
<reference evidence="1 2" key="1">
    <citation type="submission" date="2015-03" db="EMBL/GenBank/DDBJ databases">
        <title>Genome sequence of Tenacibaculum sp. S2-2, isolated from intestinal microbiota of sea cucumber, Apostichopus japonicas.</title>
        <authorList>
            <person name="Shao Z."/>
            <person name="Wang L."/>
            <person name="Li X."/>
        </authorList>
    </citation>
    <scope>NUCLEOTIDE SEQUENCE [LARGE SCALE GENOMIC DNA]</scope>
    <source>
        <strain evidence="1 2">S2-2</strain>
    </source>
</reference>
<dbReference type="EMBL" id="LAPZ01000005">
    <property type="protein sequence ID" value="OSY88132.1"/>
    <property type="molecule type" value="Genomic_DNA"/>
</dbReference>
<dbReference type="CDD" id="cd24079">
    <property type="entry name" value="ASKHA_NBD_PG1100-like"/>
    <property type="match status" value="1"/>
</dbReference>
<dbReference type="GO" id="GO:0016301">
    <property type="term" value="F:kinase activity"/>
    <property type="evidence" value="ECO:0007669"/>
    <property type="project" value="UniProtKB-KW"/>
</dbReference>
<dbReference type="PANTHER" id="PTHR43190:SF3">
    <property type="entry name" value="N-ACETYL-D-GLUCOSAMINE KINASE"/>
    <property type="match status" value="1"/>
</dbReference>
<dbReference type="InterPro" id="IPR052519">
    <property type="entry name" value="Euk-type_GlcNAc_Kinase"/>
</dbReference>
<dbReference type="Gene3D" id="1.10.720.160">
    <property type="match status" value="1"/>
</dbReference>
<dbReference type="InterPro" id="IPR043129">
    <property type="entry name" value="ATPase_NBD"/>
</dbReference>
<proteinExistence type="predicted"/>
<dbReference type="InParanoid" id="A0A1Y2PCD4"/>
<keyword evidence="1" id="KW-0808">Transferase</keyword>
<dbReference type="OrthoDB" id="871343at2"/>